<organism evidence="3 4">
    <name type="scientific">Nasonia vitripennis</name>
    <name type="common">Parasitic wasp</name>
    <dbReference type="NCBI Taxonomy" id="7425"/>
    <lineage>
        <taxon>Eukaryota</taxon>
        <taxon>Metazoa</taxon>
        <taxon>Ecdysozoa</taxon>
        <taxon>Arthropoda</taxon>
        <taxon>Hexapoda</taxon>
        <taxon>Insecta</taxon>
        <taxon>Pterygota</taxon>
        <taxon>Neoptera</taxon>
        <taxon>Endopterygota</taxon>
        <taxon>Hymenoptera</taxon>
        <taxon>Apocrita</taxon>
        <taxon>Proctotrupomorpha</taxon>
        <taxon>Chalcidoidea</taxon>
        <taxon>Pteromalidae</taxon>
        <taxon>Pteromalinae</taxon>
        <taxon>Nasonia</taxon>
    </lineage>
</organism>
<dbReference type="GeneID" id="116417148"/>
<dbReference type="EnsemblMetazoa" id="XM_031928679">
    <property type="protein sequence ID" value="XP_031784539"/>
    <property type="gene ID" value="LOC116417148"/>
</dbReference>
<feature type="compositionally biased region" description="Acidic residues" evidence="1">
    <location>
        <begin position="318"/>
        <end position="334"/>
    </location>
</feature>
<feature type="region of interest" description="Disordered" evidence="1">
    <location>
        <begin position="316"/>
        <end position="356"/>
    </location>
</feature>
<keyword evidence="4" id="KW-1185">Reference proteome</keyword>
<dbReference type="SMR" id="A0A7M7QCT6"/>
<reference evidence="3" key="1">
    <citation type="submission" date="2021-01" db="UniProtKB">
        <authorList>
            <consortium name="EnsemblMetazoa"/>
        </authorList>
    </citation>
    <scope>IDENTIFICATION</scope>
</reference>
<dbReference type="AlphaFoldDB" id="A0A7M7QCT6"/>
<dbReference type="RefSeq" id="XP_031784539.1">
    <property type="nucleotide sequence ID" value="XM_031928679.2"/>
</dbReference>
<accession>A0A7M7QCT6</accession>
<evidence type="ECO:0000313" key="4">
    <source>
        <dbReference type="Proteomes" id="UP000002358"/>
    </source>
</evidence>
<feature type="transmembrane region" description="Helical" evidence="2">
    <location>
        <begin position="21"/>
        <end position="41"/>
    </location>
</feature>
<evidence type="ECO:0000313" key="3">
    <source>
        <dbReference type="EnsemblMetazoa" id="XP_031784539"/>
    </source>
</evidence>
<proteinExistence type="predicted"/>
<keyword evidence="2" id="KW-0472">Membrane</keyword>
<feature type="compositionally biased region" description="Acidic residues" evidence="1">
    <location>
        <begin position="340"/>
        <end position="356"/>
    </location>
</feature>
<evidence type="ECO:0000256" key="2">
    <source>
        <dbReference type="SAM" id="Phobius"/>
    </source>
</evidence>
<keyword evidence="2" id="KW-0812">Transmembrane</keyword>
<keyword evidence="2" id="KW-1133">Transmembrane helix</keyword>
<dbReference type="Proteomes" id="UP000002358">
    <property type="component" value="Chromosome 4"/>
</dbReference>
<evidence type="ECO:0000256" key="1">
    <source>
        <dbReference type="SAM" id="MobiDB-lite"/>
    </source>
</evidence>
<sequence length="356" mass="41036">MKDLEIITSNHNYHSRLLTGYSIFHYTMYTIATISVFYILYKTGILNCISIAFKFCLFRLCPICMKCKNNNDERNEAAIPFQTTNVQIREENIAAQPSTSADDRSIVRYDHKHLEKYILFAHAFAGCDSTSAIYNKGKKSIITLLEKNEDLQQLISIFYKPFQNVDDIYRVAEKLMIIMYGADDQKLTLHELRYKIFCTSTAIAKKELSLSSLPPTDSVLREHAKRVYYQMQIWLGFDLDPVLWGWKRTSNMLLPIMNPKPVAPVELLEMIFCGCKTNCNTSRCSCKKAGIKCSYSCKNCNGQSCENASNSHKVILESDTEERQDDIDDIEDNENMWNDEINDLQEEDVDESQTEN</sequence>
<name>A0A7M7QCT6_NASVI</name>
<evidence type="ECO:0008006" key="5">
    <source>
        <dbReference type="Google" id="ProtNLM"/>
    </source>
</evidence>
<protein>
    <recommendedName>
        <fullName evidence="5">Tesmin/TSO1-like CXC domain-containing protein</fullName>
    </recommendedName>
</protein>